<feature type="domain" description="ATP-grasp" evidence="1">
    <location>
        <begin position="391"/>
        <end position="577"/>
    </location>
</feature>
<reference evidence="2" key="1">
    <citation type="submission" date="2018-10" db="EMBL/GenBank/DDBJ databases">
        <title>Hidden diversity of soil giant viruses.</title>
        <authorList>
            <person name="Schulz F."/>
            <person name="Alteio L."/>
            <person name="Goudeau D."/>
            <person name="Ryan E.M."/>
            <person name="Malmstrom R.R."/>
            <person name="Blanchard J."/>
            <person name="Woyke T."/>
        </authorList>
    </citation>
    <scope>NUCLEOTIDE SEQUENCE</scope>
    <source>
        <strain evidence="2">TEV1</strain>
    </source>
</reference>
<dbReference type="GO" id="GO:0005524">
    <property type="term" value="F:ATP binding"/>
    <property type="evidence" value="ECO:0007669"/>
    <property type="project" value="InterPro"/>
</dbReference>
<dbReference type="GO" id="GO:0046872">
    <property type="term" value="F:metal ion binding"/>
    <property type="evidence" value="ECO:0007669"/>
    <property type="project" value="InterPro"/>
</dbReference>
<name>A0A3G4ZNT0_9VIRU</name>
<feature type="domain" description="ATP-grasp" evidence="1">
    <location>
        <begin position="88"/>
        <end position="263"/>
    </location>
</feature>
<proteinExistence type="predicted"/>
<protein>
    <recommendedName>
        <fullName evidence="1">ATP-grasp domain-containing protein</fullName>
    </recommendedName>
</protein>
<organism evidence="2">
    <name type="scientific">Terrestrivirus sp</name>
    <dbReference type="NCBI Taxonomy" id="2487775"/>
    <lineage>
        <taxon>Viruses</taxon>
        <taxon>Varidnaviria</taxon>
        <taxon>Bamfordvirae</taxon>
        <taxon>Nucleocytoviricota</taxon>
        <taxon>Megaviricetes</taxon>
        <taxon>Imitervirales</taxon>
        <taxon>Mimiviridae</taxon>
        <taxon>Klosneuvirinae</taxon>
    </lineage>
</organism>
<dbReference type="InterPro" id="IPR011761">
    <property type="entry name" value="ATP-grasp"/>
</dbReference>
<sequence length="577" mass="67638">MIVIFTSKGYGISHTYFMLKYLDKNCIVLNDYNEKYFKEATVIIPNGIQAQKRLSNYLQYKHKFLVNHDYTYDKLDDKIDFYNMIRQHDILKNSDIRLINTYDSKYKGPNKNSKFIIKHRKGAGSNDNKMVTDNIYNLIKKYGDDYQIQDILDIKKIHGINYLCKKGKLISGLDFIYSGFIDNDNNYSDVKQQLRNVEQKYVDVISKIVEKVNYNGFIELEFLEDTNDNIYLMESNPRISGNLKCTVQQDEYTYAPYITNLVAPYCDIITKKIDDTNLSNKLELINYDDDIEIIYRGNLHVPKHKPCSCGVVRFLEQVLIPYDEYYLEKVMALDEGNFVSNKLNDINDVIQTCNKKNIKIIFSYACEHNEFLLNNYDILKANNINFRIPNKNIFETFNDKTKFYEYMINNDFSEYIPKVYNVKDLQIPCILKHNKSWYGRQTYIIKTEKDIPRDINLDEYSICEIIEGKIEYATHILANNGEIIKELTIQHSFDRPVFVHGVTKKPTTSHEIKINPTVLNIFKDIVKKSQYSGMMCVDYKIVNNCPKIFEINPRVGGSLTRTNAFGSFIDKYIELCS</sequence>
<dbReference type="EMBL" id="MK071979">
    <property type="protein sequence ID" value="AYV75263.1"/>
    <property type="molecule type" value="Genomic_DNA"/>
</dbReference>
<evidence type="ECO:0000259" key="1">
    <source>
        <dbReference type="PROSITE" id="PS50975"/>
    </source>
</evidence>
<dbReference type="SUPFAM" id="SSF56059">
    <property type="entry name" value="Glutathione synthetase ATP-binding domain-like"/>
    <property type="match status" value="2"/>
</dbReference>
<accession>A0A3G4ZNT0</accession>
<evidence type="ECO:0000313" key="2">
    <source>
        <dbReference type="EMBL" id="AYV75263.1"/>
    </source>
</evidence>
<gene>
    <name evidence="2" type="ORF">Terrestrivirus1_137</name>
</gene>
<dbReference type="Gene3D" id="3.30.470.20">
    <property type="entry name" value="ATP-grasp fold, B domain"/>
    <property type="match status" value="2"/>
</dbReference>
<dbReference type="PROSITE" id="PS50975">
    <property type="entry name" value="ATP_GRASP"/>
    <property type="match status" value="2"/>
</dbReference>